<evidence type="ECO:0000313" key="3">
    <source>
        <dbReference type="Proteomes" id="UP000050297"/>
    </source>
</evidence>
<name>A0A0L8IK76_PSESX</name>
<proteinExistence type="predicted"/>
<protein>
    <submittedName>
        <fullName evidence="2">Uncharacterized protein</fullName>
    </submittedName>
</protein>
<reference evidence="2 3" key="1">
    <citation type="submission" date="2015-09" db="EMBL/GenBank/DDBJ databases">
        <title>Genome announcement of multiple Pseudomonas syringae strains.</title>
        <authorList>
            <person name="Thakur S."/>
            <person name="Wang P.W."/>
            <person name="Gong Y."/>
            <person name="Weir B.S."/>
            <person name="Guttman D.S."/>
        </authorList>
    </citation>
    <scope>NUCLEOTIDE SEQUENCE [LARGE SCALE GENOMIC DNA]</scope>
    <source>
        <strain evidence="2 3">ICMP2802</strain>
    </source>
</reference>
<dbReference type="AlphaFoldDB" id="A0A0L8IK76"/>
<evidence type="ECO:0000256" key="1">
    <source>
        <dbReference type="SAM" id="MobiDB-lite"/>
    </source>
</evidence>
<accession>A0A0L8IK76</accession>
<dbReference type="EMBL" id="LJPM01000216">
    <property type="protein sequence ID" value="KPW21678.1"/>
    <property type="molecule type" value="Genomic_DNA"/>
</dbReference>
<comment type="caution">
    <text evidence="2">The sequence shown here is derived from an EMBL/GenBank/DDBJ whole genome shotgun (WGS) entry which is preliminary data.</text>
</comment>
<gene>
    <name evidence="2" type="ORF">ALO91_100649</name>
</gene>
<sequence>MSVAIPIRNQRPHGSTSQQPAQTVLQETHLPLYLYKQKSPVARQGS</sequence>
<organism evidence="2 3">
    <name type="scientific">Pseudomonas syringae pv. aceris</name>
    <dbReference type="NCBI Taxonomy" id="199198"/>
    <lineage>
        <taxon>Bacteria</taxon>
        <taxon>Pseudomonadati</taxon>
        <taxon>Pseudomonadota</taxon>
        <taxon>Gammaproteobacteria</taxon>
        <taxon>Pseudomonadales</taxon>
        <taxon>Pseudomonadaceae</taxon>
        <taxon>Pseudomonas</taxon>
        <taxon>Pseudomonas syringae</taxon>
    </lineage>
</organism>
<dbReference type="PATRIC" id="fig|199198.4.peg.847"/>
<dbReference type="Proteomes" id="UP000050297">
    <property type="component" value="Unassembled WGS sequence"/>
</dbReference>
<evidence type="ECO:0000313" key="2">
    <source>
        <dbReference type="EMBL" id="KPW21678.1"/>
    </source>
</evidence>
<feature type="compositionally biased region" description="Polar residues" evidence="1">
    <location>
        <begin position="12"/>
        <end position="21"/>
    </location>
</feature>
<feature type="region of interest" description="Disordered" evidence="1">
    <location>
        <begin position="1"/>
        <end position="21"/>
    </location>
</feature>